<dbReference type="OrthoDB" id="5576775at2759"/>
<feature type="compositionally biased region" description="Low complexity" evidence="1">
    <location>
        <begin position="73"/>
        <end position="85"/>
    </location>
</feature>
<feature type="domain" description="Hpc2-related" evidence="2">
    <location>
        <begin position="493"/>
        <end position="527"/>
    </location>
</feature>
<feature type="compositionally biased region" description="Polar residues" evidence="1">
    <location>
        <begin position="14"/>
        <end position="28"/>
    </location>
</feature>
<dbReference type="STRING" id="4955.A0A1G4MA32"/>
<dbReference type="EMBL" id="LT598485">
    <property type="protein sequence ID" value="SCW00575.1"/>
    <property type="molecule type" value="Genomic_DNA"/>
</dbReference>
<evidence type="ECO:0000259" key="2">
    <source>
        <dbReference type="Pfam" id="PF08729"/>
    </source>
</evidence>
<feature type="compositionally biased region" description="Basic and acidic residues" evidence="1">
    <location>
        <begin position="29"/>
        <end position="42"/>
    </location>
</feature>
<dbReference type="InterPro" id="IPR014840">
    <property type="entry name" value="HRD"/>
</dbReference>
<reference evidence="3 4" key="1">
    <citation type="submission" date="2016-03" db="EMBL/GenBank/DDBJ databases">
        <authorList>
            <person name="Devillers H."/>
        </authorList>
    </citation>
    <scope>NUCLEOTIDE SEQUENCE [LARGE SCALE GENOMIC DNA]</scope>
    <source>
        <strain evidence="3">CBS 6772</strain>
    </source>
</reference>
<feature type="region of interest" description="Disordered" evidence="1">
    <location>
        <begin position="1"/>
        <end position="85"/>
    </location>
</feature>
<feature type="region of interest" description="Disordered" evidence="1">
    <location>
        <begin position="206"/>
        <end position="372"/>
    </location>
</feature>
<sequence>MTEDEKQMSLEPVSDSTESGSIEPSLTEDSAKRKSEELESTVKARPRKVIKTEEKRIPNIALELAKNRTTVKSHSPSPLNSSSIPLASLLSNEPQSAPAEGSSRLPAINPEVQRTTLYNNSRLKVASLLSDNNDVPQNKTATKVILPTQNSDLSTAESDTPGILVARINSPVAALPKPNILGLNRSQSTLNPMNGPDTADVAKKTLSASSVTSKPTVKKQNARKANDSKNSKKEVNSTEVKKETKKVGKSTETKKATKGKDTTKKEVKSSEQKPEAKHEAKSTIQDAKDSKSGEVKKDPKDSEVKKDGKVNESKKETKSNESKPKAAKRGNSASKKKDPTPQPPKKPSENKSPHLTPRKLIPAPLLKSPSILDVLEKPKGTDISEDPIIIMDVPLFPTESSEYLDENGQVVINFYKMVQDKFGNSNKTKRQLISGLNAQEEDEDDAAEVEDDDGEDDDEADDDEDDEKQGASAASTASPKKKSHPMKGKSLIGKYDTEDPFIDDSELLWEEQRVATKDGFFVYYGPLIEKGQYASFERVNGTMKRGGIKYSR</sequence>
<dbReference type="Proteomes" id="UP000190831">
    <property type="component" value="Chromosome C"/>
</dbReference>
<dbReference type="AlphaFoldDB" id="A0A1G4MA32"/>
<organism evidence="3 4">
    <name type="scientific">Lachancea fermentati</name>
    <name type="common">Zygosaccharomyces fermentati</name>
    <dbReference type="NCBI Taxonomy" id="4955"/>
    <lineage>
        <taxon>Eukaryota</taxon>
        <taxon>Fungi</taxon>
        <taxon>Dikarya</taxon>
        <taxon>Ascomycota</taxon>
        <taxon>Saccharomycotina</taxon>
        <taxon>Saccharomycetes</taxon>
        <taxon>Saccharomycetales</taxon>
        <taxon>Saccharomycetaceae</taxon>
        <taxon>Lachancea</taxon>
    </lineage>
</organism>
<evidence type="ECO:0000256" key="1">
    <source>
        <dbReference type="SAM" id="MobiDB-lite"/>
    </source>
</evidence>
<proteinExistence type="predicted"/>
<feature type="compositionally biased region" description="Basic and acidic residues" evidence="1">
    <location>
        <begin position="224"/>
        <end position="324"/>
    </location>
</feature>
<feature type="compositionally biased region" description="Acidic residues" evidence="1">
    <location>
        <begin position="439"/>
        <end position="467"/>
    </location>
</feature>
<protein>
    <submittedName>
        <fullName evidence="3">LAFE_0C07228g1_1</fullName>
    </submittedName>
</protein>
<accession>A0A1G4MA32</accession>
<keyword evidence="4" id="KW-1185">Reference proteome</keyword>
<name>A0A1G4MA32_LACFM</name>
<dbReference type="OMA" id="HINDTNG"/>
<gene>
    <name evidence="3" type="ORF">LAFE_0C07228G</name>
</gene>
<feature type="compositionally biased region" description="Polar residues" evidence="1">
    <location>
        <begin position="206"/>
        <end position="215"/>
    </location>
</feature>
<evidence type="ECO:0000313" key="4">
    <source>
        <dbReference type="Proteomes" id="UP000190831"/>
    </source>
</evidence>
<evidence type="ECO:0000313" key="3">
    <source>
        <dbReference type="EMBL" id="SCW00575.1"/>
    </source>
</evidence>
<dbReference type="Pfam" id="PF08729">
    <property type="entry name" value="HUN"/>
    <property type="match status" value="1"/>
</dbReference>
<feature type="region of interest" description="Disordered" evidence="1">
    <location>
        <begin position="436"/>
        <end position="498"/>
    </location>
</feature>